<comment type="function">
    <text evidence="7">Catalyzes the release of premature peptidyl moieties from peptidyl-tRNA molecules trapped in stalled 50S ribosomal subunits, and thus maintains levels of free tRNAs and 50S ribosomes.</text>
</comment>
<evidence type="ECO:0000256" key="1">
    <source>
        <dbReference type="ARBA" id="ARBA00013260"/>
    </source>
</evidence>
<organism evidence="8 9">
    <name type="scientific">SAR86 cluster bacterium</name>
    <dbReference type="NCBI Taxonomy" id="2030880"/>
    <lineage>
        <taxon>Bacteria</taxon>
        <taxon>Pseudomonadati</taxon>
        <taxon>Pseudomonadota</taxon>
        <taxon>Gammaproteobacteria</taxon>
        <taxon>SAR86 cluster</taxon>
    </lineage>
</organism>
<evidence type="ECO:0000256" key="2">
    <source>
        <dbReference type="ARBA" id="ARBA00022555"/>
    </source>
</evidence>
<dbReference type="GO" id="GO:0072344">
    <property type="term" value="P:rescue of stalled ribosome"/>
    <property type="evidence" value="ECO:0007669"/>
    <property type="project" value="UniProtKB-UniRule"/>
</dbReference>
<dbReference type="GO" id="GO:0006515">
    <property type="term" value="P:protein quality control for misfolded or incompletely synthesized proteins"/>
    <property type="evidence" value="ECO:0007669"/>
    <property type="project" value="UniProtKB-UniRule"/>
</dbReference>
<dbReference type="InterPro" id="IPR018171">
    <property type="entry name" value="Pept_tRNA_hydro_CS"/>
</dbReference>
<comment type="function">
    <text evidence="7">Hydrolyzes ribosome-free peptidyl-tRNAs (with 1 or more amino acids incorporated), which drop off the ribosome during protein synthesis, or as a result of ribosome stalling.</text>
</comment>
<dbReference type="SUPFAM" id="SSF53178">
    <property type="entry name" value="Peptidyl-tRNA hydrolase-like"/>
    <property type="match status" value="1"/>
</dbReference>
<dbReference type="Pfam" id="PF01195">
    <property type="entry name" value="Pept_tRNA_hydro"/>
    <property type="match status" value="1"/>
</dbReference>
<evidence type="ECO:0000313" key="9">
    <source>
        <dbReference type="Proteomes" id="UP000744438"/>
    </source>
</evidence>
<comment type="subcellular location">
    <subcellularLocation>
        <location evidence="7">Cytoplasm</location>
    </subcellularLocation>
</comment>
<feature type="binding site" evidence="7">
    <location>
        <position position="115"/>
    </location>
    <ligand>
        <name>tRNA</name>
        <dbReference type="ChEBI" id="CHEBI:17843"/>
    </ligand>
</feature>
<dbReference type="NCBIfam" id="TIGR00447">
    <property type="entry name" value="pth"/>
    <property type="match status" value="1"/>
</dbReference>
<evidence type="ECO:0000313" key="8">
    <source>
        <dbReference type="EMBL" id="MBL6811302.1"/>
    </source>
</evidence>
<proteinExistence type="inferred from homology"/>
<comment type="subunit">
    <text evidence="7">Monomer.</text>
</comment>
<accession>A0A937I1N2</accession>
<dbReference type="EMBL" id="JADHQC010000001">
    <property type="protein sequence ID" value="MBL6811302.1"/>
    <property type="molecule type" value="Genomic_DNA"/>
</dbReference>
<comment type="catalytic activity">
    <reaction evidence="7">
        <text>an N-acyl-L-alpha-aminoacyl-tRNA + H2O = an N-acyl-L-amino acid + a tRNA + H(+)</text>
        <dbReference type="Rhea" id="RHEA:54448"/>
        <dbReference type="Rhea" id="RHEA-COMP:10123"/>
        <dbReference type="Rhea" id="RHEA-COMP:13883"/>
        <dbReference type="ChEBI" id="CHEBI:15377"/>
        <dbReference type="ChEBI" id="CHEBI:15378"/>
        <dbReference type="ChEBI" id="CHEBI:59874"/>
        <dbReference type="ChEBI" id="CHEBI:78442"/>
        <dbReference type="ChEBI" id="CHEBI:138191"/>
        <dbReference type="EC" id="3.1.1.29"/>
    </reaction>
</comment>
<keyword evidence="7" id="KW-0963">Cytoplasm</keyword>
<keyword evidence="2 7" id="KW-0820">tRNA-binding</keyword>
<dbReference type="GO" id="GO:0005737">
    <property type="term" value="C:cytoplasm"/>
    <property type="evidence" value="ECO:0007669"/>
    <property type="project" value="UniProtKB-SubCell"/>
</dbReference>
<dbReference type="Proteomes" id="UP000744438">
    <property type="component" value="Unassembled WGS sequence"/>
</dbReference>
<comment type="similarity">
    <text evidence="5 7">Belongs to the PTH family.</text>
</comment>
<name>A0A937I1N2_9GAMM</name>
<feature type="site" description="Stabilizes the basic form of H active site to accept a proton" evidence="7">
    <location>
        <position position="94"/>
    </location>
</feature>
<dbReference type="InterPro" id="IPR001328">
    <property type="entry name" value="Pept_tRNA_hydro"/>
</dbReference>
<feature type="binding site" evidence="7">
    <location>
        <position position="69"/>
    </location>
    <ligand>
        <name>tRNA</name>
        <dbReference type="ChEBI" id="CHEBI:17843"/>
    </ligand>
</feature>
<evidence type="ECO:0000256" key="6">
    <source>
        <dbReference type="ARBA" id="ARBA00050038"/>
    </source>
</evidence>
<feature type="binding site" evidence="7">
    <location>
        <position position="67"/>
    </location>
    <ligand>
        <name>tRNA</name>
        <dbReference type="ChEBI" id="CHEBI:17843"/>
    </ligand>
</feature>
<evidence type="ECO:0000256" key="5">
    <source>
        <dbReference type="ARBA" id="ARBA00038063"/>
    </source>
</evidence>
<dbReference type="FunFam" id="3.40.50.1470:FF:000001">
    <property type="entry name" value="Peptidyl-tRNA hydrolase"/>
    <property type="match status" value="1"/>
</dbReference>
<dbReference type="AlphaFoldDB" id="A0A937I1N2"/>
<protein>
    <recommendedName>
        <fullName evidence="6 7">Peptidyl-tRNA hydrolase</fullName>
        <shortName evidence="7">Pth</shortName>
        <ecNumber evidence="1 7">3.1.1.29</ecNumber>
    </recommendedName>
</protein>
<sequence length="189" mass="21232">MSSFLVVGLGNPGSRYSNTRHNVGTDFILEAQKKYSFDLQEKKTLKSLLAEEVIRDKKVIFAIPTIFMNHSGAALKLLKNKFNTNIENIIVIHDDLDLKSGVIKLKAGGGHGGHNGLKSIFENLGSQEFKRIRIGIDHPGDKKKVNKYVIQKGRKEEKIDRLQCIDKGLSIMEFIIQGDWDTALNKLNN</sequence>
<dbReference type="Gene3D" id="3.40.50.1470">
    <property type="entry name" value="Peptidyl-tRNA hydrolase"/>
    <property type="match status" value="1"/>
</dbReference>
<dbReference type="HAMAP" id="MF_00083">
    <property type="entry name" value="Pept_tRNA_hydro_bact"/>
    <property type="match status" value="1"/>
</dbReference>
<dbReference type="InterPro" id="IPR036416">
    <property type="entry name" value="Pept_tRNA_hydro_sf"/>
</dbReference>
<evidence type="ECO:0000256" key="4">
    <source>
        <dbReference type="ARBA" id="ARBA00022884"/>
    </source>
</evidence>
<feature type="active site" description="Proton acceptor" evidence="7">
    <location>
        <position position="21"/>
    </location>
</feature>
<reference evidence="8" key="1">
    <citation type="submission" date="2020-10" db="EMBL/GenBank/DDBJ databases">
        <title>Microbiome of the Black Sea water column analyzed by genome centric metagenomics.</title>
        <authorList>
            <person name="Cabello-Yeves P.J."/>
            <person name="Callieri C."/>
            <person name="Picazo A."/>
            <person name="Mehrshad M."/>
            <person name="Haro-Moreno J.M."/>
            <person name="Roda-Garcia J."/>
            <person name="Dzembekova N."/>
            <person name="Slabakova V."/>
            <person name="Slabakova N."/>
            <person name="Moncheva S."/>
            <person name="Rodriguez-Valera F."/>
        </authorList>
    </citation>
    <scope>NUCLEOTIDE SEQUENCE</scope>
    <source>
        <strain evidence="8">BS307-5m-G49</strain>
    </source>
</reference>
<evidence type="ECO:0000256" key="3">
    <source>
        <dbReference type="ARBA" id="ARBA00022801"/>
    </source>
</evidence>
<evidence type="ECO:0000256" key="7">
    <source>
        <dbReference type="HAMAP-Rule" id="MF_00083"/>
    </source>
</evidence>
<feature type="site" description="Discriminates between blocked and unblocked aminoacyl-tRNA" evidence="7">
    <location>
        <position position="11"/>
    </location>
</feature>
<gene>
    <name evidence="7 8" type="primary">pth</name>
    <name evidence="8" type="ORF">ISQ63_00280</name>
</gene>
<dbReference type="GO" id="GO:0000049">
    <property type="term" value="F:tRNA binding"/>
    <property type="evidence" value="ECO:0007669"/>
    <property type="project" value="UniProtKB-UniRule"/>
</dbReference>
<dbReference type="CDD" id="cd00462">
    <property type="entry name" value="PTH"/>
    <property type="match status" value="1"/>
</dbReference>
<dbReference type="EC" id="3.1.1.29" evidence="1 7"/>
<keyword evidence="3 7" id="KW-0378">Hydrolase</keyword>
<dbReference type="GO" id="GO:0004045">
    <property type="term" value="F:peptidyl-tRNA hydrolase activity"/>
    <property type="evidence" value="ECO:0007669"/>
    <property type="project" value="UniProtKB-UniRule"/>
</dbReference>
<keyword evidence="4 7" id="KW-0694">RNA-binding</keyword>
<dbReference type="PANTHER" id="PTHR17224:SF1">
    <property type="entry name" value="PEPTIDYL-TRNA HYDROLASE"/>
    <property type="match status" value="1"/>
</dbReference>
<dbReference type="PROSITE" id="PS01196">
    <property type="entry name" value="PEPT_TRNA_HYDROL_2"/>
    <property type="match status" value="1"/>
</dbReference>
<comment type="caution">
    <text evidence="8">The sequence shown here is derived from an EMBL/GenBank/DDBJ whole genome shotgun (WGS) entry which is preliminary data.</text>
</comment>
<feature type="binding site" evidence="7">
    <location>
        <position position="16"/>
    </location>
    <ligand>
        <name>tRNA</name>
        <dbReference type="ChEBI" id="CHEBI:17843"/>
    </ligand>
</feature>
<dbReference type="PANTHER" id="PTHR17224">
    <property type="entry name" value="PEPTIDYL-TRNA HYDROLASE"/>
    <property type="match status" value="1"/>
</dbReference>